<comment type="caution">
    <text evidence="2">The sequence shown here is derived from an EMBL/GenBank/DDBJ whole genome shotgun (WGS) entry which is preliminary data.</text>
</comment>
<gene>
    <name evidence="2" type="ORF">R3P38DRAFT_2883022</name>
</gene>
<evidence type="ECO:0000313" key="3">
    <source>
        <dbReference type="Proteomes" id="UP001362999"/>
    </source>
</evidence>
<feature type="chain" id="PRO_5043665000" evidence="1">
    <location>
        <begin position="19"/>
        <end position="177"/>
    </location>
</feature>
<evidence type="ECO:0000313" key="2">
    <source>
        <dbReference type="EMBL" id="KAK7045203.1"/>
    </source>
</evidence>
<name>A0AAW0CZA5_9AGAR</name>
<keyword evidence="3" id="KW-1185">Reference proteome</keyword>
<accession>A0AAW0CZA5</accession>
<keyword evidence="1" id="KW-0732">Signal</keyword>
<feature type="signal peptide" evidence="1">
    <location>
        <begin position="1"/>
        <end position="18"/>
    </location>
</feature>
<protein>
    <submittedName>
        <fullName evidence="2">Uncharacterized protein</fullName>
    </submittedName>
</protein>
<proteinExistence type="predicted"/>
<dbReference type="EMBL" id="JAWWNJ010000011">
    <property type="protein sequence ID" value="KAK7045203.1"/>
    <property type="molecule type" value="Genomic_DNA"/>
</dbReference>
<dbReference type="Proteomes" id="UP001362999">
    <property type="component" value="Unassembled WGS sequence"/>
</dbReference>
<sequence length="177" mass="17902">MLSVFTVFSSLLIASAAAGPLQARAACNPAVAGKGINIVNGQFQLGYPSGAYFANVPIEAEALTTPLTPVFTVDASGNGLLSVNNAPAGATPLYPTEVDRFQLLLEPRISGSPGNFSQGFSFVCSQCSDPTIAHGCAVISDATGQCVQIGTAVGQTASISQCTGQSVGNQAFTVVIS</sequence>
<dbReference type="AlphaFoldDB" id="A0AAW0CZA5"/>
<evidence type="ECO:0000256" key="1">
    <source>
        <dbReference type="SAM" id="SignalP"/>
    </source>
</evidence>
<reference evidence="2 3" key="1">
    <citation type="journal article" date="2024" name="J Genomics">
        <title>Draft genome sequencing and assembly of Favolaschia claudopus CIRM-BRFM 2984 isolated from oak limbs.</title>
        <authorList>
            <person name="Navarro D."/>
            <person name="Drula E."/>
            <person name="Chaduli D."/>
            <person name="Cazenave R."/>
            <person name="Ahrendt S."/>
            <person name="Wang J."/>
            <person name="Lipzen A."/>
            <person name="Daum C."/>
            <person name="Barry K."/>
            <person name="Grigoriev I.V."/>
            <person name="Favel A."/>
            <person name="Rosso M.N."/>
            <person name="Martin F."/>
        </authorList>
    </citation>
    <scope>NUCLEOTIDE SEQUENCE [LARGE SCALE GENOMIC DNA]</scope>
    <source>
        <strain evidence="2 3">CIRM-BRFM 2984</strain>
    </source>
</reference>
<organism evidence="2 3">
    <name type="scientific">Favolaschia claudopus</name>
    <dbReference type="NCBI Taxonomy" id="2862362"/>
    <lineage>
        <taxon>Eukaryota</taxon>
        <taxon>Fungi</taxon>
        <taxon>Dikarya</taxon>
        <taxon>Basidiomycota</taxon>
        <taxon>Agaricomycotina</taxon>
        <taxon>Agaricomycetes</taxon>
        <taxon>Agaricomycetidae</taxon>
        <taxon>Agaricales</taxon>
        <taxon>Marasmiineae</taxon>
        <taxon>Mycenaceae</taxon>
        <taxon>Favolaschia</taxon>
    </lineage>
</organism>